<keyword evidence="5" id="KW-1185">Reference proteome</keyword>
<feature type="domain" description="RNase H type-1" evidence="2">
    <location>
        <begin position="915"/>
        <end position="1037"/>
    </location>
</feature>
<dbReference type="Gene3D" id="3.30.420.10">
    <property type="entry name" value="Ribonuclease H-like superfamily/Ribonuclease H"/>
    <property type="match status" value="1"/>
</dbReference>
<sequence>MKGIRNKVEYTQGITVPSDGRSGGLAMMWKEGSDIRFRSCSNSHIDVGINGGSAPSPWRATGFYGHPDAGKRFISWQLLDFLKSQNTLPWIVFGDFNEITQSDEKMGWLDRDAKQMEEFRDCLNRCELFDLGFIGQKFTWCNGRGGEQRTKVRLDRMVANEDWLSLFPEAGVRHVAMMLKQKKEKLQQLELWDSLHGRTEEIKRVGREINEIQPKTKEKLDYGAAKSDGESQEGKEEIEQTIVEYFEAIYKSDKPINFEASLSSITPRVSPEMNEELLAEFKAEEVWHALKQMHPTKAPGPDGMSPIFFKHYWSIVGPEAVSCVLSSLNSGRMPCRLNETYICLIPKVISPQKITDFRPISLCNVVYKLISKILANRLKRVLDAVINESQSAFVPGRLITDNALVAFETMHCINQRTKGKEALMAIKLDMSKVYDRVEWVFLEAMMRKIGFHEKWITLIMMCVTTVSYSVLINGEPKGKITPSRGLRQGREILIKAVAQAMPTYTMSCFKLPDTLCKELNSLMGKFWWVQKDKERKMAWVSWEKLCIPKVEGGLGFRDLKAFNLALLAKQWWRMQKHPNSLVHIVLKAKYFSNSEASEAELGRRPSYAWRSIWNAGKVADRGSRWCIGNGDGVRIWKDRWIPSPESFKVTSPVGSHSGLERVSSLIDVEKRGWDVGKVKNTFLPHEAELILSIPISARLPEDSLIWAWTPNGRFTSKSAYNVAQKMLDEEKGRGEEVGTLDSTGMRGIWKMVWHLNCPNKIKHLLWRACKNILPTKFRLIQRGVGMEGGCDLCGLEETLGHALWSCKMAANVWNGTRLKLPFFQDPPRDFIDIVWEIKKRDSGVNWELFAITVWGLWNNRNQVRHGGQCKSHEMIVKEATEFLREYQGVNKPTENTFAPDASAWKPPKPGWYKVNTNGATFGDTKSCGVGVVIRNKRGEIMGALSKNFALPLGGLDAEAKAVEEGVLLAWDLRLKDIIIESNALLVTNSLGKQGVKPNSIGKVVEGILVDLNKFNAWEVNHTRRSGNNAAHILARQAKCLNMCNIWVEDTPPSIADQVQRDVAQCNFIPNQ</sequence>
<name>A0AAW2BP26_9ROSI</name>
<dbReference type="GO" id="GO:0003676">
    <property type="term" value="F:nucleic acid binding"/>
    <property type="evidence" value="ECO:0007669"/>
    <property type="project" value="InterPro"/>
</dbReference>
<feature type="domain" description="Reverse transcriptase zinc-binding" evidence="3">
    <location>
        <begin position="714"/>
        <end position="813"/>
    </location>
</feature>
<evidence type="ECO:0000259" key="3">
    <source>
        <dbReference type="Pfam" id="PF13966"/>
    </source>
</evidence>
<dbReference type="InterPro" id="IPR000477">
    <property type="entry name" value="RT_dom"/>
</dbReference>
<dbReference type="PANTHER" id="PTHR33116">
    <property type="entry name" value="REVERSE TRANSCRIPTASE ZINC-BINDING DOMAIN-CONTAINING PROTEIN-RELATED-RELATED"/>
    <property type="match status" value="1"/>
</dbReference>
<accession>A0AAW2BP26</accession>
<feature type="domain" description="Reverse transcriptase" evidence="1">
    <location>
        <begin position="354"/>
        <end position="489"/>
    </location>
</feature>
<dbReference type="InterPro" id="IPR036397">
    <property type="entry name" value="RNaseH_sf"/>
</dbReference>
<comment type="caution">
    <text evidence="4">The sequence shown here is derived from an EMBL/GenBank/DDBJ whole genome shotgun (WGS) entry which is preliminary data.</text>
</comment>
<dbReference type="CDD" id="cd06222">
    <property type="entry name" value="RNase_H_like"/>
    <property type="match status" value="1"/>
</dbReference>
<proteinExistence type="predicted"/>
<dbReference type="SUPFAM" id="SSF53098">
    <property type="entry name" value="Ribonuclease H-like"/>
    <property type="match status" value="1"/>
</dbReference>
<dbReference type="PANTHER" id="PTHR33116:SF86">
    <property type="entry name" value="REVERSE TRANSCRIPTASE DOMAIN-CONTAINING PROTEIN"/>
    <property type="match status" value="1"/>
</dbReference>
<dbReference type="Gene3D" id="3.60.10.10">
    <property type="entry name" value="Endonuclease/exonuclease/phosphatase"/>
    <property type="match status" value="1"/>
</dbReference>
<dbReference type="GO" id="GO:0004523">
    <property type="term" value="F:RNA-DNA hybrid ribonuclease activity"/>
    <property type="evidence" value="ECO:0007669"/>
    <property type="project" value="InterPro"/>
</dbReference>
<evidence type="ECO:0000259" key="2">
    <source>
        <dbReference type="Pfam" id="PF13456"/>
    </source>
</evidence>
<dbReference type="Pfam" id="PF13966">
    <property type="entry name" value="zf-RVT"/>
    <property type="match status" value="1"/>
</dbReference>
<evidence type="ECO:0000313" key="4">
    <source>
        <dbReference type="EMBL" id="KAK9987796.1"/>
    </source>
</evidence>
<dbReference type="Pfam" id="PF13456">
    <property type="entry name" value="RVT_3"/>
    <property type="match status" value="1"/>
</dbReference>
<dbReference type="EMBL" id="JAZDWU010000010">
    <property type="protein sequence ID" value="KAK9987796.1"/>
    <property type="molecule type" value="Genomic_DNA"/>
</dbReference>
<dbReference type="SUPFAM" id="SSF56219">
    <property type="entry name" value="DNase I-like"/>
    <property type="match status" value="1"/>
</dbReference>
<dbReference type="AlphaFoldDB" id="A0AAW2BP26"/>
<dbReference type="InterPro" id="IPR026960">
    <property type="entry name" value="RVT-Znf"/>
</dbReference>
<reference evidence="4 5" key="1">
    <citation type="submission" date="2024-01" db="EMBL/GenBank/DDBJ databases">
        <title>A telomere-to-telomere, gap-free genome of sweet tea (Lithocarpus litseifolius).</title>
        <authorList>
            <person name="Zhou J."/>
        </authorList>
    </citation>
    <scope>NUCLEOTIDE SEQUENCE [LARGE SCALE GENOMIC DNA]</scope>
    <source>
        <strain evidence="4">Zhou-2022a</strain>
        <tissue evidence="4">Leaf</tissue>
    </source>
</reference>
<gene>
    <name evidence="4" type="ORF">SO802_028035</name>
</gene>
<protein>
    <recommendedName>
        <fullName evidence="6">Reverse transcriptase domain-containing protein</fullName>
    </recommendedName>
</protein>
<evidence type="ECO:0000313" key="5">
    <source>
        <dbReference type="Proteomes" id="UP001459277"/>
    </source>
</evidence>
<organism evidence="4 5">
    <name type="scientific">Lithocarpus litseifolius</name>
    <dbReference type="NCBI Taxonomy" id="425828"/>
    <lineage>
        <taxon>Eukaryota</taxon>
        <taxon>Viridiplantae</taxon>
        <taxon>Streptophyta</taxon>
        <taxon>Embryophyta</taxon>
        <taxon>Tracheophyta</taxon>
        <taxon>Spermatophyta</taxon>
        <taxon>Magnoliopsida</taxon>
        <taxon>eudicotyledons</taxon>
        <taxon>Gunneridae</taxon>
        <taxon>Pentapetalae</taxon>
        <taxon>rosids</taxon>
        <taxon>fabids</taxon>
        <taxon>Fagales</taxon>
        <taxon>Fagaceae</taxon>
        <taxon>Lithocarpus</taxon>
    </lineage>
</organism>
<dbReference type="CDD" id="cd01650">
    <property type="entry name" value="RT_nLTR_like"/>
    <property type="match status" value="1"/>
</dbReference>
<dbReference type="Pfam" id="PF00078">
    <property type="entry name" value="RVT_1"/>
    <property type="match status" value="1"/>
</dbReference>
<evidence type="ECO:0000259" key="1">
    <source>
        <dbReference type="Pfam" id="PF00078"/>
    </source>
</evidence>
<dbReference type="InterPro" id="IPR044730">
    <property type="entry name" value="RNase_H-like_dom_plant"/>
</dbReference>
<dbReference type="InterPro" id="IPR012337">
    <property type="entry name" value="RNaseH-like_sf"/>
</dbReference>
<dbReference type="InterPro" id="IPR036691">
    <property type="entry name" value="Endo/exonu/phosph_ase_sf"/>
</dbReference>
<dbReference type="InterPro" id="IPR043502">
    <property type="entry name" value="DNA/RNA_pol_sf"/>
</dbReference>
<dbReference type="Proteomes" id="UP001459277">
    <property type="component" value="Unassembled WGS sequence"/>
</dbReference>
<evidence type="ECO:0008006" key="6">
    <source>
        <dbReference type="Google" id="ProtNLM"/>
    </source>
</evidence>
<dbReference type="InterPro" id="IPR002156">
    <property type="entry name" value="RNaseH_domain"/>
</dbReference>
<dbReference type="SUPFAM" id="SSF56672">
    <property type="entry name" value="DNA/RNA polymerases"/>
    <property type="match status" value="1"/>
</dbReference>